<evidence type="ECO:0000313" key="2">
    <source>
        <dbReference type="Proteomes" id="UP000433483"/>
    </source>
</evidence>
<accession>A0A6A3YFY8</accession>
<keyword evidence="2" id="KW-1185">Reference proteome</keyword>
<protein>
    <submittedName>
        <fullName evidence="1">Uncharacterized protein</fullName>
    </submittedName>
</protein>
<comment type="caution">
    <text evidence="1">The sequence shown here is derived from an EMBL/GenBank/DDBJ whole genome shotgun (WGS) entry which is preliminary data.</text>
</comment>
<dbReference type="OrthoDB" id="125855at2759"/>
<reference evidence="1 2" key="1">
    <citation type="submission" date="2018-08" db="EMBL/GenBank/DDBJ databases">
        <title>Genomic investigation of the strawberry pathogen Phytophthora fragariae indicates pathogenicity is determined by transcriptional variation in three key races.</title>
        <authorList>
            <person name="Adams T.M."/>
            <person name="Armitage A.D."/>
            <person name="Sobczyk M.K."/>
            <person name="Bates H.J."/>
            <person name="Dunwell J.M."/>
            <person name="Nellist C.F."/>
            <person name="Harrison R.J."/>
        </authorList>
    </citation>
    <scope>NUCLEOTIDE SEQUENCE [LARGE SCALE GENOMIC DNA]</scope>
    <source>
        <strain evidence="1 2">NOV-27</strain>
    </source>
</reference>
<gene>
    <name evidence="1" type="ORF">PF005_g8876</name>
</gene>
<organism evidence="1 2">
    <name type="scientific">Phytophthora fragariae</name>
    <dbReference type="NCBI Taxonomy" id="53985"/>
    <lineage>
        <taxon>Eukaryota</taxon>
        <taxon>Sar</taxon>
        <taxon>Stramenopiles</taxon>
        <taxon>Oomycota</taxon>
        <taxon>Peronosporomycetes</taxon>
        <taxon>Peronosporales</taxon>
        <taxon>Peronosporaceae</taxon>
        <taxon>Phytophthora</taxon>
    </lineage>
</organism>
<evidence type="ECO:0000313" key="1">
    <source>
        <dbReference type="EMBL" id="KAE9216853.1"/>
    </source>
</evidence>
<dbReference type="AlphaFoldDB" id="A0A6A3YFY8"/>
<name>A0A6A3YFY8_9STRA</name>
<sequence>MVDHRARLALYRCGGVKGNIGTAEWLKHWDAIIEEVRNELLLLPRLTVTGKKRKRATVGVARRLVTKEQLLAGAYDLRKTTSADSSHSRQNGMHHGVIRIAFARIARRARWCTASPNSSDLHGLAVSHEITQASQRPEQYVQVELQNVQPGSHGQGGADEPRVERTNQECKLDDNRHASAAQPRAFGKGCTASHAEYRHNCSTRMVSQGITSRHIENLQLKPSKHTPTYLADCYKKHDHLDL</sequence>
<dbReference type="EMBL" id="QXGB01000389">
    <property type="protein sequence ID" value="KAE9216853.1"/>
    <property type="molecule type" value="Genomic_DNA"/>
</dbReference>
<dbReference type="Proteomes" id="UP000433483">
    <property type="component" value="Unassembled WGS sequence"/>
</dbReference>
<proteinExistence type="predicted"/>